<protein>
    <submittedName>
        <fullName evidence="2">Uncharacterized protein</fullName>
    </submittedName>
</protein>
<evidence type="ECO:0000313" key="3">
    <source>
        <dbReference type="Proteomes" id="UP000523079"/>
    </source>
</evidence>
<proteinExistence type="predicted"/>
<comment type="caution">
    <text evidence="2">The sequence shown here is derived from an EMBL/GenBank/DDBJ whole genome shotgun (WGS) entry which is preliminary data.</text>
</comment>
<evidence type="ECO:0000313" key="2">
    <source>
        <dbReference type="EMBL" id="MBA8793659.1"/>
    </source>
</evidence>
<name>A0A7W3IR24_9ACTN</name>
<feature type="region of interest" description="Disordered" evidence="1">
    <location>
        <begin position="1"/>
        <end position="20"/>
    </location>
</feature>
<accession>A0A7W3IR24</accession>
<keyword evidence="3" id="KW-1185">Reference proteome</keyword>
<dbReference type="Proteomes" id="UP000523079">
    <property type="component" value="Unassembled WGS sequence"/>
</dbReference>
<reference evidence="2 3" key="1">
    <citation type="submission" date="2020-07" db="EMBL/GenBank/DDBJ databases">
        <title>Sequencing the genomes of 1000 actinobacteria strains.</title>
        <authorList>
            <person name="Klenk H.-P."/>
        </authorList>
    </citation>
    <scope>NUCLEOTIDE SEQUENCE [LARGE SCALE GENOMIC DNA]</scope>
    <source>
        <strain evidence="2 3">DSM 100723</strain>
    </source>
</reference>
<dbReference type="AlphaFoldDB" id="A0A7W3IR24"/>
<dbReference type="EMBL" id="JACGWT010000002">
    <property type="protein sequence ID" value="MBA8793659.1"/>
    <property type="molecule type" value="Genomic_DNA"/>
</dbReference>
<evidence type="ECO:0000256" key="1">
    <source>
        <dbReference type="SAM" id="MobiDB-lite"/>
    </source>
</evidence>
<gene>
    <name evidence="2" type="ORF">FHX74_001264</name>
</gene>
<organism evidence="2 3">
    <name type="scientific">Microlunatus kandeliicorticis</name>
    <dbReference type="NCBI Taxonomy" id="1759536"/>
    <lineage>
        <taxon>Bacteria</taxon>
        <taxon>Bacillati</taxon>
        <taxon>Actinomycetota</taxon>
        <taxon>Actinomycetes</taxon>
        <taxon>Propionibacteriales</taxon>
        <taxon>Propionibacteriaceae</taxon>
        <taxon>Microlunatus</taxon>
    </lineage>
</organism>
<sequence length="41" mass="3985">MTPGSARASDASVRAPAASGAVAPLRIRVARLAPALALTVA</sequence>